<dbReference type="OrthoDB" id="5854880at2759"/>
<reference evidence="1 2" key="1">
    <citation type="submission" date="2018-11" db="EMBL/GenBank/DDBJ databases">
        <authorList>
            <consortium name="Pathogen Informatics"/>
        </authorList>
    </citation>
    <scope>NUCLEOTIDE SEQUENCE [LARGE SCALE GENOMIC DNA]</scope>
</reference>
<sequence length="147" mass="16599">MLCTYSAKKVSTIADLHALLEAAGRINYHVNVLQKTKFRKTDMRQSSDGILIIRGEEVPSRNIGRVGFVVHLSVDHLDSHEILSPRLAILRLPSASENPHYHHSPKSAVDDSELDAFYKYLEEIIRNENLFCKFIVGVCKNRDARGA</sequence>
<evidence type="ECO:0000313" key="2">
    <source>
        <dbReference type="Proteomes" id="UP000270094"/>
    </source>
</evidence>
<dbReference type="AlphaFoldDB" id="A0A3P7IKB3"/>
<dbReference type="Proteomes" id="UP000270094">
    <property type="component" value="Unassembled WGS sequence"/>
</dbReference>
<organism evidence="1 2">
    <name type="scientific">Strongylus vulgaris</name>
    <name type="common">Blood worm</name>
    <dbReference type="NCBI Taxonomy" id="40348"/>
    <lineage>
        <taxon>Eukaryota</taxon>
        <taxon>Metazoa</taxon>
        <taxon>Ecdysozoa</taxon>
        <taxon>Nematoda</taxon>
        <taxon>Chromadorea</taxon>
        <taxon>Rhabditida</taxon>
        <taxon>Rhabditina</taxon>
        <taxon>Rhabditomorpha</taxon>
        <taxon>Strongyloidea</taxon>
        <taxon>Strongylidae</taxon>
        <taxon>Strongylus</taxon>
    </lineage>
</organism>
<name>A0A3P7IKB3_STRVU</name>
<gene>
    <name evidence="1" type="ORF">SVUK_LOCUS5194</name>
</gene>
<accession>A0A3P7IKB3</accession>
<evidence type="ECO:0000313" key="1">
    <source>
        <dbReference type="EMBL" id="VDM70196.1"/>
    </source>
</evidence>
<protein>
    <submittedName>
        <fullName evidence="1">Uncharacterized protein</fullName>
    </submittedName>
</protein>
<dbReference type="EMBL" id="UYYB01015055">
    <property type="protein sequence ID" value="VDM70196.1"/>
    <property type="molecule type" value="Genomic_DNA"/>
</dbReference>
<keyword evidence="2" id="KW-1185">Reference proteome</keyword>
<proteinExistence type="predicted"/>